<accession>A0A226D666</accession>
<evidence type="ECO:0000313" key="3">
    <source>
        <dbReference type="Proteomes" id="UP000198287"/>
    </source>
</evidence>
<protein>
    <submittedName>
        <fullName evidence="2">Uncharacterized protein</fullName>
    </submittedName>
</protein>
<keyword evidence="1" id="KW-0472">Membrane</keyword>
<evidence type="ECO:0000256" key="1">
    <source>
        <dbReference type="SAM" id="Phobius"/>
    </source>
</evidence>
<keyword evidence="1" id="KW-1133">Transmembrane helix</keyword>
<name>A0A226D666_FOLCA</name>
<keyword evidence="1" id="KW-0812">Transmembrane</keyword>
<sequence>MPKTTIFRPKYESRDGRDVINWKTLPTINILSSRVSPCRLSFIFVPKTAHDVLIKYWLKIATMDHLYYGESRNTFMYNGILVSNMNTITTSFGLEGIDGYADLNVAYKAFLLSVAEVIDFYVIQILDIAIDLNITSVDYRCYGLLSKFQPTVGYHSPPEFITVLFKLLQHLERGDDTIKNSNWLRTLNLLNFKHSFYPKGFSYLNEPISYSEALGKIEREVVHCGKTVFIGKSSQMRLEYEFLSRNYPRIKFFESSDEIHRVVSGFEFKSSWRSKIVKSFKGINEAGLFTHTERWDRSKGCANRTAAMKQSGIVKLKNIATLDGAFLTVFILTGSLFCGAIVVFVVESRSKIWRIIVDMRRAFLFVGSLIGRTILVLTVECRLSIRRLIGNVRGALILRRNRRSKRLGTNTIRIVTTRVCDIDRNK</sequence>
<organism evidence="2 3">
    <name type="scientific">Folsomia candida</name>
    <name type="common">Springtail</name>
    <dbReference type="NCBI Taxonomy" id="158441"/>
    <lineage>
        <taxon>Eukaryota</taxon>
        <taxon>Metazoa</taxon>
        <taxon>Ecdysozoa</taxon>
        <taxon>Arthropoda</taxon>
        <taxon>Hexapoda</taxon>
        <taxon>Collembola</taxon>
        <taxon>Entomobryomorpha</taxon>
        <taxon>Isotomoidea</taxon>
        <taxon>Isotomidae</taxon>
        <taxon>Proisotominae</taxon>
        <taxon>Folsomia</taxon>
    </lineage>
</organism>
<dbReference type="Proteomes" id="UP000198287">
    <property type="component" value="Unassembled WGS sequence"/>
</dbReference>
<dbReference type="AlphaFoldDB" id="A0A226D666"/>
<gene>
    <name evidence="2" type="ORF">Fcan01_24261</name>
</gene>
<keyword evidence="3" id="KW-1185">Reference proteome</keyword>
<proteinExistence type="predicted"/>
<evidence type="ECO:0000313" key="2">
    <source>
        <dbReference type="EMBL" id="OXA41042.1"/>
    </source>
</evidence>
<feature type="transmembrane region" description="Helical" evidence="1">
    <location>
        <begin position="325"/>
        <end position="346"/>
    </location>
</feature>
<comment type="caution">
    <text evidence="2">The sequence shown here is derived from an EMBL/GenBank/DDBJ whole genome shotgun (WGS) entry which is preliminary data.</text>
</comment>
<reference evidence="2 3" key="1">
    <citation type="submission" date="2015-12" db="EMBL/GenBank/DDBJ databases">
        <title>The genome of Folsomia candida.</title>
        <authorList>
            <person name="Faddeeva A."/>
            <person name="Derks M.F."/>
            <person name="Anvar Y."/>
            <person name="Smit S."/>
            <person name="Van Straalen N."/>
            <person name="Roelofs D."/>
        </authorList>
    </citation>
    <scope>NUCLEOTIDE SEQUENCE [LARGE SCALE GENOMIC DNA]</scope>
    <source>
        <strain evidence="2 3">VU population</strain>
        <tissue evidence="2">Whole body</tissue>
    </source>
</reference>
<dbReference type="EMBL" id="LNIX01000031">
    <property type="protein sequence ID" value="OXA41042.1"/>
    <property type="molecule type" value="Genomic_DNA"/>
</dbReference>